<evidence type="ECO:0000256" key="1">
    <source>
        <dbReference type="ARBA" id="ARBA00022527"/>
    </source>
</evidence>
<proteinExistence type="predicted"/>
<gene>
    <name evidence="3" type="ORF">FKR81_00205</name>
</gene>
<dbReference type="InterPro" id="IPR036890">
    <property type="entry name" value="HATPase_C_sf"/>
</dbReference>
<dbReference type="PANTHER" id="PTHR35526:SF3">
    <property type="entry name" value="ANTI-SIGMA-F FACTOR RSBW"/>
    <property type="match status" value="1"/>
</dbReference>
<dbReference type="GO" id="GO:0005524">
    <property type="term" value="F:ATP binding"/>
    <property type="evidence" value="ECO:0007669"/>
    <property type="project" value="UniProtKB-KW"/>
</dbReference>
<reference evidence="3 4" key="1">
    <citation type="submission" date="2019-07" db="EMBL/GenBank/DDBJ databases">
        <title>Lentzea xizangensis sp. nov., isolated from Qinghai-Tibetan Plateau Soils.</title>
        <authorList>
            <person name="Huang J."/>
        </authorList>
    </citation>
    <scope>NUCLEOTIDE SEQUENCE [LARGE SCALE GENOMIC DNA]</scope>
    <source>
        <strain evidence="3 4">FXJ1.1311</strain>
    </source>
</reference>
<keyword evidence="4" id="KW-1185">Reference proteome</keyword>
<dbReference type="EMBL" id="VOBR01000001">
    <property type="protein sequence ID" value="TWP54032.1"/>
    <property type="molecule type" value="Genomic_DNA"/>
</dbReference>
<dbReference type="SUPFAM" id="SSF55874">
    <property type="entry name" value="ATPase domain of HSP90 chaperone/DNA topoisomerase II/histidine kinase"/>
    <property type="match status" value="1"/>
</dbReference>
<dbReference type="PANTHER" id="PTHR35526">
    <property type="entry name" value="ANTI-SIGMA-F FACTOR RSBW-RELATED"/>
    <property type="match status" value="1"/>
</dbReference>
<sequence>MKSNASSGPAHVLELDRDVADLGRVRRWTHAALTGIHQDDLVDVLLVVTELVSNVYDHARFPARLWLRAAAEPCVVIVSVEDASPSTPVLRPSSPDSARGRGMMIVNQLAKRWGVVQRAVGKSVWALIPCSLTS</sequence>
<evidence type="ECO:0000313" key="4">
    <source>
        <dbReference type="Proteomes" id="UP000316639"/>
    </source>
</evidence>
<dbReference type="Gene3D" id="3.30.565.10">
    <property type="entry name" value="Histidine kinase-like ATPase, C-terminal domain"/>
    <property type="match status" value="1"/>
</dbReference>
<dbReference type="OrthoDB" id="3478628at2"/>
<organism evidence="3 4">
    <name type="scientific">Lentzea tibetensis</name>
    <dbReference type="NCBI Taxonomy" id="2591470"/>
    <lineage>
        <taxon>Bacteria</taxon>
        <taxon>Bacillati</taxon>
        <taxon>Actinomycetota</taxon>
        <taxon>Actinomycetes</taxon>
        <taxon>Pseudonocardiales</taxon>
        <taxon>Pseudonocardiaceae</taxon>
        <taxon>Lentzea</taxon>
    </lineage>
</organism>
<comment type="caution">
    <text evidence="3">The sequence shown here is derived from an EMBL/GenBank/DDBJ whole genome shotgun (WGS) entry which is preliminary data.</text>
</comment>
<keyword evidence="1" id="KW-0808">Transferase</keyword>
<evidence type="ECO:0000259" key="2">
    <source>
        <dbReference type="Pfam" id="PF13581"/>
    </source>
</evidence>
<dbReference type="AlphaFoldDB" id="A0A563F2J0"/>
<evidence type="ECO:0000313" key="3">
    <source>
        <dbReference type="EMBL" id="TWP54032.1"/>
    </source>
</evidence>
<accession>A0A563F2J0</accession>
<feature type="domain" description="Histidine kinase/HSP90-like ATPase" evidence="2">
    <location>
        <begin position="18"/>
        <end position="125"/>
    </location>
</feature>
<keyword evidence="3" id="KW-0067">ATP-binding</keyword>
<keyword evidence="1" id="KW-0723">Serine/threonine-protein kinase</keyword>
<dbReference type="GO" id="GO:0004674">
    <property type="term" value="F:protein serine/threonine kinase activity"/>
    <property type="evidence" value="ECO:0007669"/>
    <property type="project" value="UniProtKB-KW"/>
</dbReference>
<dbReference type="InterPro" id="IPR050267">
    <property type="entry name" value="Anti-sigma-factor_SerPK"/>
</dbReference>
<dbReference type="CDD" id="cd16936">
    <property type="entry name" value="HATPase_RsbW-like"/>
    <property type="match status" value="1"/>
</dbReference>
<dbReference type="Pfam" id="PF13581">
    <property type="entry name" value="HATPase_c_2"/>
    <property type="match status" value="1"/>
</dbReference>
<protein>
    <submittedName>
        <fullName evidence="3">ATP-binding protein</fullName>
    </submittedName>
</protein>
<keyword evidence="3" id="KW-0547">Nucleotide-binding</keyword>
<dbReference type="InterPro" id="IPR003594">
    <property type="entry name" value="HATPase_dom"/>
</dbReference>
<dbReference type="Proteomes" id="UP000316639">
    <property type="component" value="Unassembled WGS sequence"/>
</dbReference>
<dbReference type="RefSeq" id="WP_146348815.1">
    <property type="nucleotide sequence ID" value="NZ_VOBR01000001.1"/>
</dbReference>
<name>A0A563F2J0_9PSEU</name>
<keyword evidence="1" id="KW-0418">Kinase</keyword>